<keyword evidence="4" id="KW-1133">Transmembrane helix</keyword>
<feature type="region of interest" description="Disordered" evidence="3">
    <location>
        <begin position="285"/>
        <end position="315"/>
    </location>
</feature>
<protein>
    <submittedName>
        <fullName evidence="5">Class C sortase</fullName>
    </submittedName>
</protein>
<dbReference type="EMBL" id="QVEP01000017">
    <property type="protein sequence ID" value="RGB79866.1"/>
    <property type="molecule type" value="Genomic_DNA"/>
</dbReference>
<evidence type="ECO:0000256" key="2">
    <source>
        <dbReference type="PIRSR" id="PIRSR605754-1"/>
    </source>
</evidence>
<dbReference type="AlphaFoldDB" id="A0A3E2TN91"/>
<keyword evidence="1" id="KW-0378">Hydrolase</keyword>
<dbReference type="SUPFAM" id="SSF63817">
    <property type="entry name" value="Sortase"/>
    <property type="match status" value="1"/>
</dbReference>
<reference evidence="5 6" key="1">
    <citation type="submission" date="2018-08" db="EMBL/GenBank/DDBJ databases">
        <title>A genome reference for cultivated species of the human gut microbiota.</title>
        <authorList>
            <person name="Zou Y."/>
            <person name="Xue W."/>
            <person name="Luo G."/>
        </authorList>
    </citation>
    <scope>NUCLEOTIDE SEQUENCE [LARGE SCALE GENOMIC DNA]</scope>
    <source>
        <strain evidence="5 6">AF45-17</strain>
    </source>
</reference>
<dbReference type="InterPro" id="IPR042002">
    <property type="entry name" value="Sortase_C"/>
</dbReference>
<proteinExistence type="predicted"/>
<dbReference type="InterPro" id="IPR023365">
    <property type="entry name" value="Sortase_dom-sf"/>
</dbReference>
<name>A0A3E2TN91_9FIRM</name>
<dbReference type="Proteomes" id="UP000260773">
    <property type="component" value="Unassembled WGS sequence"/>
</dbReference>
<dbReference type="NCBIfam" id="NF033745">
    <property type="entry name" value="class_C_sortase"/>
    <property type="match status" value="1"/>
</dbReference>
<sequence length="315" mass="34642">MKKKTYKILIVIIFLAGLSLLLYPFVANQWNNYRQKQLISEYDSIVSAEDAAGEIDYAAELEKARAYNEALLPSILPDSFAIAEATEGEDKAYMDCLNIAGDGIMGIVEIPKIDIKLPIYHTTGEDVLQVAAGHLEGSSLPVGGASTHAVISAHRGLPSASLFTDLDKLEEGDHFLIHVLNETLCYEVDKISVVKPEETSGLAVEEGKDLVTLLTCTPYGVNTERLLVRGHRVEYVEQEVEAEKTLFSGISIHTNYLLWVIVGLLVTAAFIVVLYKKEQKLKKRRAEQATDGQEASAVQDKTVTGDADTETEKKE</sequence>
<evidence type="ECO:0000313" key="5">
    <source>
        <dbReference type="EMBL" id="RGB79866.1"/>
    </source>
</evidence>
<evidence type="ECO:0000256" key="3">
    <source>
        <dbReference type="SAM" id="MobiDB-lite"/>
    </source>
</evidence>
<gene>
    <name evidence="5" type="ORF">DW070_08600</name>
</gene>
<organism evidence="5 6">
    <name type="scientific">Coprococcus catus</name>
    <dbReference type="NCBI Taxonomy" id="116085"/>
    <lineage>
        <taxon>Bacteria</taxon>
        <taxon>Bacillati</taxon>
        <taxon>Bacillota</taxon>
        <taxon>Clostridia</taxon>
        <taxon>Lachnospirales</taxon>
        <taxon>Lachnospiraceae</taxon>
        <taxon>Coprococcus</taxon>
    </lineage>
</organism>
<evidence type="ECO:0000313" key="6">
    <source>
        <dbReference type="Proteomes" id="UP000260773"/>
    </source>
</evidence>
<accession>A0A3E2TN91</accession>
<dbReference type="RefSeq" id="WP_117528352.1">
    <property type="nucleotide sequence ID" value="NZ_JAQENQ010000007.1"/>
</dbReference>
<evidence type="ECO:0000256" key="1">
    <source>
        <dbReference type="ARBA" id="ARBA00022801"/>
    </source>
</evidence>
<dbReference type="Pfam" id="PF04203">
    <property type="entry name" value="Sortase"/>
    <property type="match status" value="1"/>
</dbReference>
<feature type="transmembrane region" description="Helical" evidence="4">
    <location>
        <begin position="256"/>
        <end position="275"/>
    </location>
</feature>
<dbReference type="CDD" id="cd05827">
    <property type="entry name" value="Sortase_C"/>
    <property type="match status" value="1"/>
</dbReference>
<evidence type="ECO:0000256" key="4">
    <source>
        <dbReference type="SAM" id="Phobius"/>
    </source>
</evidence>
<dbReference type="InterPro" id="IPR005754">
    <property type="entry name" value="Sortase"/>
</dbReference>
<comment type="caution">
    <text evidence="5">The sequence shown here is derived from an EMBL/GenBank/DDBJ whole genome shotgun (WGS) entry which is preliminary data.</text>
</comment>
<feature type="active site" description="Acyl-thioester intermediate" evidence="2">
    <location>
        <position position="216"/>
    </location>
</feature>
<dbReference type="NCBIfam" id="TIGR01076">
    <property type="entry name" value="sortase_fam"/>
    <property type="match status" value="1"/>
</dbReference>
<feature type="active site" description="Proton donor/acceptor" evidence="2">
    <location>
        <position position="154"/>
    </location>
</feature>
<dbReference type="GO" id="GO:0016787">
    <property type="term" value="F:hydrolase activity"/>
    <property type="evidence" value="ECO:0007669"/>
    <property type="project" value="UniProtKB-KW"/>
</dbReference>
<keyword evidence="4" id="KW-0812">Transmembrane</keyword>
<keyword evidence="4" id="KW-0472">Membrane</keyword>
<dbReference type="Gene3D" id="2.40.260.10">
    <property type="entry name" value="Sortase"/>
    <property type="match status" value="1"/>
</dbReference>